<dbReference type="GO" id="GO:0015159">
    <property type="term" value="F:polysaccharide transmembrane transporter activity"/>
    <property type="evidence" value="ECO:0007669"/>
    <property type="project" value="InterPro"/>
</dbReference>
<sequence>MSLRMAAMNKIKEAPEMGMRCAALLLLLCGFGASACGQFSGPSLSSGTPSNAPLTPTTDPAILYPVDRPLQIGAGDSLTIHLFGAPEFAHPQLVAQDGSLQVPLIGAVPVAGLSLYQASEKIAAQLKSAGMYKNPQVSLELILSPNQVVTITGEMHGLIPVFGERSLLSVLSSAGAYPPTASHTIIINRPGIPDPIVVDLGTDPSHSARADIPVFPRDTVVVPRVGVIYLLGAFKTQMAIPLEQNSPLTLMQAAALGGGVLFEGKYKDLRIIRTVGFERKVVKLDVKQVFKGKVPDPVLQADDIVYLPSSTVKAALNDGGFAAITSVASLLLTAFQYQLR</sequence>
<protein>
    <submittedName>
        <fullName evidence="3">Polysaccharide export outer membrane protein</fullName>
    </submittedName>
</protein>
<dbReference type="AlphaFoldDB" id="A0A7Y9TUI3"/>
<proteinExistence type="predicted"/>
<accession>A0A7Y9TUI3</accession>
<dbReference type="Pfam" id="PF02563">
    <property type="entry name" value="Poly_export"/>
    <property type="match status" value="1"/>
</dbReference>
<feature type="domain" description="Polysaccharide export protein N-terminal" evidence="2">
    <location>
        <begin position="67"/>
        <end position="141"/>
    </location>
</feature>
<dbReference type="InterPro" id="IPR003715">
    <property type="entry name" value="Poly_export_N"/>
</dbReference>
<dbReference type="Gene3D" id="3.10.560.10">
    <property type="entry name" value="Outer membrane lipoprotein wza domain like"/>
    <property type="match status" value="1"/>
</dbReference>
<dbReference type="Proteomes" id="UP000589520">
    <property type="component" value="Unassembled WGS sequence"/>
</dbReference>
<reference evidence="3 4" key="1">
    <citation type="submission" date="2020-07" db="EMBL/GenBank/DDBJ databases">
        <title>Genomic Encyclopedia of Type Strains, Phase IV (KMG-V): Genome sequencing to study the core and pangenomes of soil and plant-associated prokaryotes.</title>
        <authorList>
            <person name="Whitman W."/>
        </authorList>
    </citation>
    <scope>NUCLEOTIDE SEQUENCE [LARGE SCALE GENOMIC DNA]</scope>
    <source>
        <strain evidence="3 4">X4EP2</strain>
    </source>
</reference>
<keyword evidence="1" id="KW-0732">Signal</keyword>
<dbReference type="Gene3D" id="3.30.1950.10">
    <property type="entry name" value="wza like domain"/>
    <property type="match status" value="1"/>
</dbReference>
<evidence type="ECO:0000256" key="1">
    <source>
        <dbReference type="ARBA" id="ARBA00022729"/>
    </source>
</evidence>
<dbReference type="InterPro" id="IPR049712">
    <property type="entry name" value="Poly_export"/>
</dbReference>
<comment type="caution">
    <text evidence="3">The sequence shown here is derived from an EMBL/GenBank/DDBJ whole genome shotgun (WGS) entry which is preliminary data.</text>
</comment>
<evidence type="ECO:0000313" key="4">
    <source>
        <dbReference type="Proteomes" id="UP000589520"/>
    </source>
</evidence>
<evidence type="ECO:0000259" key="2">
    <source>
        <dbReference type="Pfam" id="PF02563"/>
    </source>
</evidence>
<dbReference type="EMBL" id="JACCCW010000002">
    <property type="protein sequence ID" value="NYF80893.1"/>
    <property type="molecule type" value="Genomic_DNA"/>
</dbReference>
<gene>
    <name evidence="3" type="ORF">HDF17_003213</name>
</gene>
<dbReference type="PANTHER" id="PTHR33619:SF3">
    <property type="entry name" value="POLYSACCHARIDE EXPORT PROTEIN GFCE-RELATED"/>
    <property type="match status" value="1"/>
</dbReference>
<dbReference type="PANTHER" id="PTHR33619">
    <property type="entry name" value="POLYSACCHARIDE EXPORT PROTEIN GFCE-RELATED"/>
    <property type="match status" value="1"/>
</dbReference>
<dbReference type="RefSeq" id="WP_246302003.1">
    <property type="nucleotide sequence ID" value="NZ_JACCCW010000002.1"/>
</dbReference>
<name>A0A7Y9TUI3_9BACT</name>
<evidence type="ECO:0000313" key="3">
    <source>
        <dbReference type="EMBL" id="NYF80893.1"/>
    </source>
</evidence>
<organism evidence="3 4">
    <name type="scientific">Granulicella arctica</name>
    <dbReference type="NCBI Taxonomy" id="940613"/>
    <lineage>
        <taxon>Bacteria</taxon>
        <taxon>Pseudomonadati</taxon>
        <taxon>Acidobacteriota</taxon>
        <taxon>Terriglobia</taxon>
        <taxon>Terriglobales</taxon>
        <taxon>Acidobacteriaceae</taxon>
        <taxon>Granulicella</taxon>
    </lineage>
</organism>
<keyword evidence="4" id="KW-1185">Reference proteome</keyword>